<dbReference type="InterPro" id="IPR020846">
    <property type="entry name" value="MFS_dom"/>
</dbReference>
<feature type="transmembrane region" description="Helical" evidence="8">
    <location>
        <begin position="418"/>
        <end position="439"/>
    </location>
</feature>
<feature type="transmembrane region" description="Helical" evidence="8">
    <location>
        <begin position="287"/>
        <end position="311"/>
    </location>
</feature>
<evidence type="ECO:0000256" key="1">
    <source>
        <dbReference type="ARBA" id="ARBA00004651"/>
    </source>
</evidence>
<evidence type="ECO:0000256" key="3">
    <source>
        <dbReference type="ARBA" id="ARBA00022475"/>
    </source>
</evidence>
<evidence type="ECO:0000256" key="2">
    <source>
        <dbReference type="ARBA" id="ARBA00022448"/>
    </source>
</evidence>
<feature type="transmembrane region" description="Helical" evidence="8">
    <location>
        <begin position="352"/>
        <end position="377"/>
    </location>
</feature>
<dbReference type="GO" id="GO:0005886">
    <property type="term" value="C:plasma membrane"/>
    <property type="evidence" value="ECO:0007669"/>
    <property type="project" value="UniProtKB-SubCell"/>
</dbReference>
<keyword evidence="2" id="KW-0813">Transport</keyword>
<feature type="transmembrane region" description="Helical" evidence="8">
    <location>
        <begin position="167"/>
        <end position="188"/>
    </location>
</feature>
<dbReference type="PROSITE" id="PS00217">
    <property type="entry name" value="SUGAR_TRANSPORT_2"/>
    <property type="match status" value="1"/>
</dbReference>
<dbReference type="FunFam" id="1.20.1250.20:FF:000218">
    <property type="entry name" value="facilitated trehalose transporter Tret1"/>
    <property type="match status" value="1"/>
</dbReference>
<dbReference type="PROSITE" id="PS50850">
    <property type="entry name" value="MFS"/>
    <property type="match status" value="1"/>
</dbReference>
<feature type="transmembrane region" description="Helical" evidence="8">
    <location>
        <begin position="86"/>
        <end position="108"/>
    </location>
</feature>
<keyword evidence="6 8" id="KW-1133">Transmembrane helix</keyword>
<evidence type="ECO:0000256" key="4">
    <source>
        <dbReference type="ARBA" id="ARBA00022597"/>
    </source>
</evidence>
<keyword evidence="3" id="KW-1003">Cell membrane</keyword>
<dbReference type="EMBL" id="GEDC01025500">
    <property type="protein sequence ID" value="JAS11798.1"/>
    <property type="molecule type" value="Transcribed_RNA"/>
</dbReference>
<feature type="transmembrane region" description="Helical" evidence="8">
    <location>
        <begin position="12"/>
        <end position="34"/>
    </location>
</feature>
<name>A0A1B6CED4_9HEMI</name>
<evidence type="ECO:0000256" key="5">
    <source>
        <dbReference type="ARBA" id="ARBA00022692"/>
    </source>
</evidence>
<dbReference type="Gene3D" id="1.20.1250.20">
    <property type="entry name" value="MFS general substrate transporter like domains"/>
    <property type="match status" value="2"/>
</dbReference>
<feature type="transmembrane region" description="Helical" evidence="8">
    <location>
        <begin position="253"/>
        <end position="275"/>
    </location>
</feature>
<dbReference type="GO" id="GO:0022857">
    <property type="term" value="F:transmembrane transporter activity"/>
    <property type="evidence" value="ECO:0007669"/>
    <property type="project" value="InterPro"/>
</dbReference>
<accession>A0A1B6CED4</accession>
<organism evidence="10">
    <name type="scientific">Clastoptera arizonana</name>
    <name type="common">Arizona spittle bug</name>
    <dbReference type="NCBI Taxonomy" id="38151"/>
    <lineage>
        <taxon>Eukaryota</taxon>
        <taxon>Metazoa</taxon>
        <taxon>Ecdysozoa</taxon>
        <taxon>Arthropoda</taxon>
        <taxon>Hexapoda</taxon>
        <taxon>Insecta</taxon>
        <taxon>Pterygota</taxon>
        <taxon>Neoptera</taxon>
        <taxon>Paraneoptera</taxon>
        <taxon>Hemiptera</taxon>
        <taxon>Auchenorrhyncha</taxon>
        <taxon>Cercopoidea</taxon>
        <taxon>Clastopteridae</taxon>
        <taxon>Clastoptera</taxon>
    </lineage>
</organism>
<comment type="subcellular location">
    <subcellularLocation>
        <location evidence="1">Cell membrane</location>
        <topology evidence="1">Multi-pass membrane protein</topology>
    </subcellularLocation>
</comment>
<dbReference type="InterPro" id="IPR036259">
    <property type="entry name" value="MFS_trans_sf"/>
</dbReference>
<dbReference type="InterPro" id="IPR050549">
    <property type="entry name" value="MFS_Trehalose_Transporter"/>
</dbReference>
<gene>
    <name evidence="10" type="ORF">g.1563</name>
</gene>
<keyword evidence="5 8" id="KW-0812">Transmembrane</keyword>
<dbReference type="PRINTS" id="PR00171">
    <property type="entry name" value="SUGRTRNSPORT"/>
</dbReference>
<evidence type="ECO:0000256" key="8">
    <source>
        <dbReference type="SAM" id="Phobius"/>
    </source>
</evidence>
<keyword evidence="4" id="KW-0762">Sugar transport</keyword>
<feature type="domain" description="Major facilitator superfamily (MFS) profile" evidence="9">
    <location>
        <begin position="5"/>
        <end position="443"/>
    </location>
</feature>
<dbReference type="SUPFAM" id="SSF103473">
    <property type="entry name" value="MFS general substrate transporter"/>
    <property type="match status" value="1"/>
</dbReference>
<evidence type="ECO:0000256" key="7">
    <source>
        <dbReference type="ARBA" id="ARBA00023136"/>
    </source>
</evidence>
<dbReference type="Pfam" id="PF00083">
    <property type="entry name" value="Sugar_tr"/>
    <property type="match status" value="1"/>
</dbReference>
<feature type="non-terminal residue" evidence="10">
    <location>
        <position position="1"/>
    </location>
</feature>
<dbReference type="PANTHER" id="PTHR48021">
    <property type="match status" value="1"/>
</dbReference>
<evidence type="ECO:0000259" key="9">
    <source>
        <dbReference type="PROSITE" id="PS50850"/>
    </source>
</evidence>
<sequence>VNTSIMVKSRKNFYIAMFSINLIGIGAGCTYSWTSPTLPKLLAPDSVLPIDHTTSSWIGSIYLIGATGGAVLGTLMFENFGYRKSFVVCSLLMLASWMSLACLWSPYILYWGRFLGGLSFGMITLISPLFVAETSEDDLRGAMSAILLANRCFGILLQYSIGPYVSYHALIIFNAVFPVLFFLFFTWVPESPYYLVNKNRRDEALESIIRIRGGISLDCAEILISNIQGFLDRTRNETKSLKNLVATPATIKALLITMIVLALQQLSGMAAILTYTQQLFELTGSSFSSSLSAILFGLAYTLGSAVGPLVAKRFGLRTPFIISGVLLFLLMFLLGVYLYFFIHGYDLTHFKWSPITCILVHGGIFNFSMGPAPWAIMGEMLPPNVKGQASTIATCTCFLLAFVVTKLFPILTEIIPNYFVFWMFGSFSLLASLFVFLYVPNTKGLSLEEIQAKLQNSHANKKRSPV</sequence>
<dbReference type="InterPro" id="IPR005828">
    <property type="entry name" value="MFS_sugar_transport-like"/>
</dbReference>
<reference evidence="10" key="1">
    <citation type="submission" date="2015-12" db="EMBL/GenBank/DDBJ databases">
        <title>De novo transcriptome assembly of four potential Pierce s Disease insect vectors from Arizona vineyards.</title>
        <authorList>
            <person name="Tassone E.E."/>
        </authorList>
    </citation>
    <scope>NUCLEOTIDE SEQUENCE</scope>
</reference>
<evidence type="ECO:0000313" key="10">
    <source>
        <dbReference type="EMBL" id="JAS11798.1"/>
    </source>
</evidence>
<feature type="transmembrane region" description="Helical" evidence="8">
    <location>
        <begin position="54"/>
        <end position="77"/>
    </location>
</feature>
<dbReference type="PANTHER" id="PTHR48021:SF47">
    <property type="entry name" value="GH17672P"/>
    <property type="match status" value="1"/>
</dbReference>
<evidence type="ECO:0000256" key="6">
    <source>
        <dbReference type="ARBA" id="ARBA00022989"/>
    </source>
</evidence>
<proteinExistence type="predicted"/>
<feature type="transmembrane region" description="Helical" evidence="8">
    <location>
        <begin position="114"/>
        <end position="132"/>
    </location>
</feature>
<dbReference type="AlphaFoldDB" id="A0A1B6CED4"/>
<dbReference type="InterPro" id="IPR003663">
    <property type="entry name" value="Sugar/inositol_transpt"/>
</dbReference>
<keyword evidence="7 8" id="KW-0472">Membrane</keyword>
<feature type="transmembrane region" description="Helical" evidence="8">
    <location>
        <begin position="389"/>
        <end position="412"/>
    </location>
</feature>
<dbReference type="InterPro" id="IPR005829">
    <property type="entry name" value="Sugar_transporter_CS"/>
</dbReference>
<protein>
    <recommendedName>
        <fullName evidence="9">Major facilitator superfamily (MFS) profile domain-containing protein</fullName>
    </recommendedName>
</protein>
<feature type="transmembrane region" description="Helical" evidence="8">
    <location>
        <begin position="320"/>
        <end position="340"/>
    </location>
</feature>